<evidence type="ECO:0000256" key="1">
    <source>
        <dbReference type="SAM" id="Phobius"/>
    </source>
</evidence>
<accession>A0A0G1MCL0</accession>
<sequence>MSDSSSQVSSGGLQVKTNKWLIRLGVAAGIIIVISVIINIFRGKSTSSGSNGDWVTVARVTCSPTWNQARGWCPVVTDAAKGTYRVIPRYTSWQLWQNDGSFITVPPYGLDLYAHWKE</sequence>
<feature type="non-terminal residue" evidence="2">
    <location>
        <position position="118"/>
    </location>
</feature>
<keyword evidence="1" id="KW-0812">Transmembrane</keyword>
<dbReference type="Proteomes" id="UP000033999">
    <property type="component" value="Unassembled WGS sequence"/>
</dbReference>
<reference evidence="2 3" key="1">
    <citation type="journal article" date="2015" name="Nature">
        <title>rRNA introns, odd ribosomes, and small enigmatic genomes across a large radiation of phyla.</title>
        <authorList>
            <person name="Brown C.T."/>
            <person name="Hug L.A."/>
            <person name="Thomas B.C."/>
            <person name="Sharon I."/>
            <person name="Castelle C.J."/>
            <person name="Singh A."/>
            <person name="Wilkins M.J."/>
            <person name="Williams K.H."/>
            <person name="Banfield J.F."/>
        </authorList>
    </citation>
    <scope>NUCLEOTIDE SEQUENCE [LARGE SCALE GENOMIC DNA]</scope>
</reference>
<organism evidence="2 3">
    <name type="scientific">Candidatus Magasanikbacteria bacterium GW2011_GWA2_45_39</name>
    <dbReference type="NCBI Taxonomy" id="1619041"/>
    <lineage>
        <taxon>Bacteria</taxon>
        <taxon>Candidatus Magasanikiibacteriota</taxon>
    </lineage>
</organism>
<gene>
    <name evidence="2" type="ORF">UX10_C0041G0006</name>
</gene>
<name>A0A0G1MCL0_9BACT</name>
<proteinExistence type="predicted"/>
<dbReference type="EMBL" id="LCKX01000041">
    <property type="protein sequence ID" value="KKU06031.1"/>
    <property type="molecule type" value="Genomic_DNA"/>
</dbReference>
<protein>
    <submittedName>
        <fullName evidence="2">Uncharacterized protein</fullName>
    </submittedName>
</protein>
<comment type="caution">
    <text evidence="2">The sequence shown here is derived from an EMBL/GenBank/DDBJ whole genome shotgun (WGS) entry which is preliminary data.</text>
</comment>
<evidence type="ECO:0000313" key="2">
    <source>
        <dbReference type="EMBL" id="KKU06031.1"/>
    </source>
</evidence>
<keyword evidence="1" id="KW-1133">Transmembrane helix</keyword>
<evidence type="ECO:0000313" key="3">
    <source>
        <dbReference type="Proteomes" id="UP000033999"/>
    </source>
</evidence>
<keyword evidence="1" id="KW-0472">Membrane</keyword>
<dbReference type="AlphaFoldDB" id="A0A0G1MCL0"/>
<feature type="transmembrane region" description="Helical" evidence="1">
    <location>
        <begin position="20"/>
        <end position="41"/>
    </location>
</feature>